<name>A0AAN9ZCW7_9ORTH</name>
<dbReference type="InterPro" id="IPR015019">
    <property type="entry name" value="LAMTOR3"/>
</dbReference>
<evidence type="ECO:0000313" key="2">
    <source>
        <dbReference type="EMBL" id="KAK7870627.1"/>
    </source>
</evidence>
<organism evidence="2 3">
    <name type="scientific">Gryllus longicercus</name>
    <dbReference type="NCBI Taxonomy" id="2509291"/>
    <lineage>
        <taxon>Eukaryota</taxon>
        <taxon>Metazoa</taxon>
        <taxon>Ecdysozoa</taxon>
        <taxon>Arthropoda</taxon>
        <taxon>Hexapoda</taxon>
        <taxon>Insecta</taxon>
        <taxon>Pterygota</taxon>
        <taxon>Neoptera</taxon>
        <taxon>Polyneoptera</taxon>
        <taxon>Orthoptera</taxon>
        <taxon>Ensifera</taxon>
        <taxon>Gryllidea</taxon>
        <taxon>Grylloidea</taxon>
        <taxon>Gryllidae</taxon>
        <taxon>Gryllinae</taxon>
        <taxon>Gryllus</taxon>
    </lineage>
</organism>
<dbReference type="GO" id="GO:0071986">
    <property type="term" value="C:Ragulator complex"/>
    <property type="evidence" value="ECO:0007669"/>
    <property type="project" value="TreeGrafter"/>
</dbReference>
<gene>
    <name evidence="2" type="ORF">R5R35_009126</name>
</gene>
<dbReference type="PANTHER" id="PTHR13378:SF1">
    <property type="entry name" value="RAGULATOR COMPLEX PROTEIN LAMTOR3"/>
    <property type="match status" value="1"/>
</dbReference>
<sequence>MTEEMKKYLHQLLMRVDGLYCILVTDRDGVPVIKVANEKTPELAMRPSFLSTFAMAADQGGKLGLGKHKTLICMYSTYQVVQVNRLPLVITLIASETANTGLLLALEPLVEPLLSDLRGAVGES</sequence>
<proteinExistence type="inferred from homology"/>
<dbReference type="AlphaFoldDB" id="A0AAN9ZCW7"/>
<dbReference type="PANTHER" id="PTHR13378">
    <property type="entry name" value="REGULATOR COMPLEX PROTEIN LAMTOR3"/>
    <property type="match status" value="1"/>
</dbReference>
<dbReference type="GO" id="GO:0032008">
    <property type="term" value="P:positive regulation of TOR signaling"/>
    <property type="evidence" value="ECO:0007669"/>
    <property type="project" value="TreeGrafter"/>
</dbReference>
<reference evidence="2 3" key="1">
    <citation type="submission" date="2024-03" db="EMBL/GenBank/DDBJ databases">
        <title>The genome assembly and annotation of the cricket Gryllus longicercus Weissman &amp; Gray.</title>
        <authorList>
            <person name="Szrajer S."/>
            <person name="Gray D."/>
            <person name="Ylla G."/>
        </authorList>
    </citation>
    <scope>NUCLEOTIDE SEQUENCE [LARGE SCALE GENOMIC DNA]</scope>
    <source>
        <strain evidence="2">DAG 2021-001</strain>
        <tissue evidence="2">Whole body minus gut</tissue>
    </source>
</reference>
<dbReference type="Pfam" id="PF08923">
    <property type="entry name" value="MAPKK1_Int"/>
    <property type="match status" value="1"/>
</dbReference>
<protein>
    <recommendedName>
        <fullName evidence="4">Ragulator complex protein LAMTOR3</fullName>
    </recommendedName>
</protein>
<dbReference type="FunFam" id="3.30.450.30:FF:000003">
    <property type="entry name" value="ragulator complex protein LAMTOR3 homolog"/>
    <property type="match status" value="1"/>
</dbReference>
<evidence type="ECO:0008006" key="4">
    <source>
        <dbReference type="Google" id="ProtNLM"/>
    </source>
</evidence>
<dbReference type="SMART" id="SM01278">
    <property type="entry name" value="MAPKK1_Int"/>
    <property type="match status" value="1"/>
</dbReference>
<dbReference type="GO" id="GO:0071230">
    <property type="term" value="P:cellular response to amino acid stimulus"/>
    <property type="evidence" value="ECO:0007669"/>
    <property type="project" value="TreeGrafter"/>
</dbReference>
<comment type="caution">
    <text evidence="2">The sequence shown here is derived from an EMBL/GenBank/DDBJ whole genome shotgun (WGS) entry which is preliminary data.</text>
</comment>
<dbReference type="EMBL" id="JAZDUA010000055">
    <property type="protein sequence ID" value="KAK7870627.1"/>
    <property type="molecule type" value="Genomic_DNA"/>
</dbReference>
<dbReference type="SUPFAM" id="SSF103196">
    <property type="entry name" value="Roadblock/LC7 domain"/>
    <property type="match status" value="1"/>
</dbReference>
<accession>A0AAN9ZCW7</accession>
<dbReference type="Gene3D" id="3.30.450.30">
    <property type="entry name" value="Dynein light chain 2a, cytoplasmic"/>
    <property type="match status" value="1"/>
</dbReference>
<keyword evidence="3" id="KW-1185">Reference proteome</keyword>
<evidence type="ECO:0000313" key="3">
    <source>
        <dbReference type="Proteomes" id="UP001378592"/>
    </source>
</evidence>
<dbReference type="Proteomes" id="UP001378592">
    <property type="component" value="Unassembled WGS sequence"/>
</dbReference>
<comment type="similarity">
    <text evidence="1">Belongs to the LAMTOR3 family.</text>
</comment>
<evidence type="ECO:0000256" key="1">
    <source>
        <dbReference type="ARBA" id="ARBA00005356"/>
    </source>
</evidence>